<accession>A0A0E9X1S6</accession>
<dbReference type="EMBL" id="GBXM01012919">
    <property type="protein sequence ID" value="JAH95658.1"/>
    <property type="molecule type" value="Transcribed_RNA"/>
</dbReference>
<keyword evidence="1" id="KW-0732">Signal</keyword>
<feature type="signal peptide" evidence="1">
    <location>
        <begin position="1"/>
        <end position="27"/>
    </location>
</feature>
<dbReference type="AlphaFoldDB" id="A0A0E9X1S6"/>
<protein>
    <submittedName>
        <fullName evidence="2">Uncharacterized protein</fullName>
    </submittedName>
</protein>
<evidence type="ECO:0000256" key="1">
    <source>
        <dbReference type="SAM" id="SignalP"/>
    </source>
</evidence>
<name>A0A0E9X1S6_ANGAN</name>
<reference evidence="2" key="2">
    <citation type="journal article" date="2015" name="Fish Shellfish Immunol.">
        <title>Early steps in the European eel (Anguilla anguilla)-Vibrio vulnificus interaction in the gills: Role of the RtxA13 toxin.</title>
        <authorList>
            <person name="Callol A."/>
            <person name="Pajuelo D."/>
            <person name="Ebbesson L."/>
            <person name="Teles M."/>
            <person name="MacKenzie S."/>
            <person name="Amaro C."/>
        </authorList>
    </citation>
    <scope>NUCLEOTIDE SEQUENCE</scope>
</reference>
<proteinExistence type="predicted"/>
<feature type="chain" id="PRO_5002434852" evidence="1">
    <location>
        <begin position="28"/>
        <end position="45"/>
    </location>
</feature>
<organism evidence="2">
    <name type="scientific">Anguilla anguilla</name>
    <name type="common">European freshwater eel</name>
    <name type="synonym">Muraena anguilla</name>
    <dbReference type="NCBI Taxonomy" id="7936"/>
    <lineage>
        <taxon>Eukaryota</taxon>
        <taxon>Metazoa</taxon>
        <taxon>Chordata</taxon>
        <taxon>Craniata</taxon>
        <taxon>Vertebrata</taxon>
        <taxon>Euteleostomi</taxon>
        <taxon>Actinopterygii</taxon>
        <taxon>Neopterygii</taxon>
        <taxon>Teleostei</taxon>
        <taxon>Anguilliformes</taxon>
        <taxon>Anguillidae</taxon>
        <taxon>Anguilla</taxon>
    </lineage>
</organism>
<sequence length="45" mass="4955">MALFHGNGNSQLMTLFVLVTVVALSHISRTQQRCFGWGHAPLPSM</sequence>
<reference evidence="2" key="1">
    <citation type="submission" date="2014-11" db="EMBL/GenBank/DDBJ databases">
        <authorList>
            <person name="Amaro Gonzalez C."/>
        </authorList>
    </citation>
    <scope>NUCLEOTIDE SEQUENCE</scope>
</reference>
<evidence type="ECO:0000313" key="2">
    <source>
        <dbReference type="EMBL" id="JAH95658.1"/>
    </source>
</evidence>